<dbReference type="PROSITE" id="PS50889">
    <property type="entry name" value="S4"/>
    <property type="match status" value="1"/>
</dbReference>
<dbReference type="NCBIfam" id="TIGR00005">
    <property type="entry name" value="rluA_subfam"/>
    <property type="match status" value="1"/>
</dbReference>
<dbReference type="InterPro" id="IPR006225">
    <property type="entry name" value="PsdUridine_synth_RluC/D"/>
</dbReference>
<sequence length="301" mass="33049">MEFVISNTHQGQRLDVVLTGTCENLGSRSDVQRSIRAGLVSIDGNTAIRTSTKVSSGQIIRVKSKSDYLPVGIIPSELKLDVVFEDDDIAIIEKPSGMVVHTGAGHITNTMANAAVTRWPTICDVGDPDRPGIVHRLDRDTSGLLIIALNPIAYNNLTTMIKKHEIMRTYTALVHGHLESPKGTIDAPVGRDPHHRTRQAVNANGRPALTHYEVVREVGQFSFLKIKLETGRMHQIRVHMTAIGHPVAGDQTYGKQPGIENLKRQFLHASKLMFLHPISSEKLSITSTLPEDLKSALSSIE</sequence>
<evidence type="ECO:0000256" key="2">
    <source>
        <dbReference type="ARBA" id="ARBA00023235"/>
    </source>
</evidence>
<dbReference type="InterPro" id="IPR050188">
    <property type="entry name" value="RluA_PseudoU_synthase"/>
</dbReference>
<proteinExistence type="inferred from homology"/>
<dbReference type="Gene3D" id="3.10.290.10">
    <property type="entry name" value="RNA-binding S4 domain"/>
    <property type="match status" value="1"/>
</dbReference>
<dbReference type="InterPro" id="IPR036986">
    <property type="entry name" value="S4_RNA-bd_sf"/>
</dbReference>
<name>A0A381YBP0_9ZZZZ</name>
<comment type="similarity">
    <text evidence="1">Belongs to the pseudouridine synthase RluA family.</text>
</comment>
<dbReference type="Pfam" id="PF00849">
    <property type="entry name" value="PseudoU_synth_2"/>
    <property type="match status" value="1"/>
</dbReference>
<evidence type="ECO:0000313" key="4">
    <source>
        <dbReference type="EMBL" id="SVA74425.1"/>
    </source>
</evidence>
<keyword evidence="2" id="KW-0413">Isomerase</keyword>
<dbReference type="InterPro" id="IPR002942">
    <property type="entry name" value="S4_RNA-bd"/>
</dbReference>
<dbReference type="GO" id="GO:0000455">
    <property type="term" value="P:enzyme-directed rRNA pseudouridine synthesis"/>
    <property type="evidence" value="ECO:0007669"/>
    <property type="project" value="TreeGrafter"/>
</dbReference>
<dbReference type="CDD" id="cd02869">
    <property type="entry name" value="PseudoU_synth_RluA_like"/>
    <property type="match status" value="1"/>
</dbReference>
<gene>
    <name evidence="4" type="ORF">METZ01_LOCUS127279</name>
</gene>
<dbReference type="InterPro" id="IPR020103">
    <property type="entry name" value="PsdUridine_synth_cat_dom_sf"/>
</dbReference>
<dbReference type="AlphaFoldDB" id="A0A381YBP0"/>
<feature type="domain" description="RNA-binding S4" evidence="3">
    <location>
        <begin position="12"/>
        <end position="70"/>
    </location>
</feature>
<organism evidence="4">
    <name type="scientific">marine metagenome</name>
    <dbReference type="NCBI Taxonomy" id="408172"/>
    <lineage>
        <taxon>unclassified sequences</taxon>
        <taxon>metagenomes</taxon>
        <taxon>ecological metagenomes</taxon>
    </lineage>
</organism>
<evidence type="ECO:0000256" key="1">
    <source>
        <dbReference type="ARBA" id="ARBA00010876"/>
    </source>
</evidence>
<dbReference type="GO" id="GO:0009982">
    <property type="term" value="F:pseudouridine synthase activity"/>
    <property type="evidence" value="ECO:0007669"/>
    <property type="project" value="InterPro"/>
</dbReference>
<dbReference type="SUPFAM" id="SSF55120">
    <property type="entry name" value="Pseudouridine synthase"/>
    <property type="match status" value="1"/>
</dbReference>
<dbReference type="InterPro" id="IPR006145">
    <property type="entry name" value="PsdUridine_synth_RsuA/RluA"/>
</dbReference>
<dbReference type="PANTHER" id="PTHR21600">
    <property type="entry name" value="MITOCHONDRIAL RNA PSEUDOURIDINE SYNTHASE"/>
    <property type="match status" value="1"/>
</dbReference>
<dbReference type="SUPFAM" id="SSF55174">
    <property type="entry name" value="Alpha-L RNA-binding motif"/>
    <property type="match status" value="1"/>
</dbReference>
<protein>
    <recommendedName>
        <fullName evidence="3">RNA-binding S4 domain-containing protein</fullName>
    </recommendedName>
</protein>
<dbReference type="PROSITE" id="PS01129">
    <property type="entry name" value="PSI_RLU"/>
    <property type="match status" value="1"/>
</dbReference>
<accession>A0A381YBP0</accession>
<reference evidence="4" key="1">
    <citation type="submission" date="2018-05" db="EMBL/GenBank/DDBJ databases">
        <authorList>
            <person name="Lanie J.A."/>
            <person name="Ng W.-L."/>
            <person name="Kazmierczak K.M."/>
            <person name="Andrzejewski T.M."/>
            <person name="Davidsen T.M."/>
            <person name="Wayne K.J."/>
            <person name="Tettelin H."/>
            <person name="Glass J.I."/>
            <person name="Rusch D."/>
            <person name="Podicherti R."/>
            <person name="Tsui H.-C.T."/>
            <person name="Winkler M.E."/>
        </authorList>
    </citation>
    <scope>NUCLEOTIDE SEQUENCE</scope>
</reference>
<dbReference type="InterPro" id="IPR006224">
    <property type="entry name" value="PsdUridine_synth_RluA-like_CS"/>
</dbReference>
<evidence type="ECO:0000259" key="3">
    <source>
        <dbReference type="SMART" id="SM00363"/>
    </source>
</evidence>
<dbReference type="CDD" id="cd00165">
    <property type="entry name" value="S4"/>
    <property type="match status" value="1"/>
</dbReference>
<dbReference type="GO" id="GO:0003723">
    <property type="term" value="F:RNA binding"/>
    <property type="evidence" value="ECO:0007669"/>
    <property type="project" value="InterPro"/>
</dbReference>
<dbReference type="Gene3D" id="3.30.2350.10">
    <property type="entry name" value="Pseudouridine synthase"/>
    <property type="match status" value="1"/>
</dbReference>
<dbReference type="EMBL" id="UINC01017843">
    <property type="protein sequence ID" value="SVA74425.1"/>
    <property type="molecule type" value="Genomic_DNA"/>
</dbReference>
<dbReference type="PANTHER" id="PTHR21600:SF44">
    <property type="entry name" value="RIBOSOMAL LARGE SUBUNIT PSEUDOURIDINE SYNTHASE D"/>
    <property type="match status" value="1"/>
</dbReference>
<dbReference type="SMART" id="SM00363">
    <property type="entry name" value="S4"/>
    <property type="match status" value="1"/>
</dbReference>